<gene>
    <name evidence="2" type="ORF">LR394_30480</name>
</gene>
<organism evidence="2 3">
    <name type="scientific">Kineosporia babensis</name>
    <dbReference type="NCBI Taxonomy" id="499548"/>
    <lineage>
        <taxon>Bacteria</taxon>
        <taxon>Bacillati</taxon>
        <taxon>Actinomycetota</taxon>
        <taxon>Actinomycetes</taxon>
        <taxon>Kineosporiales</taxon>
        <taxon>Kineosporiaceae</taxon>
        <taxon>Kineosporia</taxon>
    </lineage>
</organism>
<evidence type="ECO:0000313" key="3">
    <source>
        <dbReference type="Proteomes" id="UP001138997"/>
    </source>
</evidence>
<feature type="transmembrane region" description="Helical" evidence="1">
    <location>
        <begin position="67"/>
        <end position="87"/>
    </location>
</feature>
<name>A0A9X1SWM1_9ACTN</name>
<keyword evidence="3" id="KW-1185">Reference proteome</keyword>
<evidence type="ECO:0000313" key="2">
    <source>
        <dbReference type="EMBL" id="MCD5315237.1"/>
    </source>
</evidence>
<keyword evidence="1" id="KW-0472">Membrane</keyword>
<feature type="transmembrane region" description="Helical" evidence="1">
    <location>
        <begin position="93"/>
        <end position="111"/>
    </location>
</feature>
<comment type="caution">
    <text evidence="2">The sequence shown here is derived from an EMBL/GenBank/DDBJ whole genome shotgun (WGS) entry which is preliminary data.</text>
</comment>
<dbReference type="RefSeq" id="WP_231448037.1">
    <property type="nucleotide sequence ID" value="NZ_JAJOMB010000020.1"/>
</dbReference>
<feature type="transmembrane region" description="Helical" evidence="1">
    <location>
        <begin position="38"/>
        <end position="55"/>
    </location>
</feature>
<dbReference type="EMBL" id="JAJOMB010000020">
    <property type="protein sequence ID" value="MCD5315237.1"/>
    <property type="molecule type" value="Genomic_DNA"/>
</dbReference>
<keyword evidence="1" id="KW-1133">Transmembrane helix</keyword>
<dbReference type="AlphaFoldDB" id="A0A9X1SWM1"/>
<protein>
    <submittedName>
        <fullName evidence="2">Uncharacterized protein</fullName>
    </submittedName>
</protein>
<evidence type="ECO:0000256" key="1">
    <source>
        <dbReference type="SAM" id="Phobius"/>
    </source>
</evidence>
<reference evidence="2" key="1">
    <citation type="submission" date="2021-11" db="EMBL/GenBank/DDBJ databases">
        <title>Streptomyces corallinus and Kineosporia corallina sp. nov., two new coral-derived marine actinobacteria.</title>
        <authorList>
            <person name="Buangrab K."/>
            <person name="Sutthacheep M."/>
            <person name="Yeemin T."/>
            <person name="Harunari E."/>
            <person name="Igarashi Y."/>
            <person name="Sripreechasak P."/>
            <person name="Kanchanasin P."/>
            <person name="Tanasupawat S."/>
            <person name="Phongsopitanun W."/>
        </authorList>
    </citation>
    <scope>NUCLEOTIDE SEQUENCE</scope>
    <source>
        <strain evidence="2">JCM 31032</strain>
    </source>
</reference>
<accession>A0A9X1SWM1</accession>
<keyword evidence="1" id="KW-0812">Transmembrane</keyword>
<proteinExistence type="predicted"/>
<dbReference type="Proteomes" id="UP001138997">
    <property type="component" value="Unassembled WGS sequence"/>
</dbReference>
<sequence length="121" mass="12812">MQVSPKPGHDYLSGGLRFLTELIAWVATPWALWSHSKVLAIGSVVLLIALPAIFSTPGDRPGGDGPVAVAGIVTIGLLVVQLVAATVATWVLAPTWLAVIVTVLCLLVVVTEQPRWRALTR</sequence>